<organism evidence="1">
    <name type="scientific">human gut metagenome</name>
    <dbReference type="NCBI Taxonomy" id="408170"/>
    <lineage>
        <taxon>unclassified sequences</taxon>
        <taxon>metagenomes</taxon>
        <taxon>organismal metagenomes</taxon>
    </lineage>
</organism>
<dbReference type="Gene3D" id="2.60.120.10">
    <property type="entry name" value="Jelly Rolls"/>
    <property type="match status" value="1"/>
</dbReference>
<dbReference type="InterPro" id="IPR011051">
    <property type="entry name" value="RmlC_Cupin_sf"/>
</dbReference>
<accession>K1SP90</accession>
<reference evidence="1" key="1">
    <citation type="journal article" date="2013" name="Environ. Microbiol.">
        <title>Microbiota from the distal guts of lean and obese adolescents exhibit partial functional redundancy besides clear differences in community structure.</title>
        <authorList>
            <person name="Ferrer M."/>
            <person name="Ruiz A."/>
            <person name="Lanza F."/>
            <person name="Haange S.B."/>
            <person name="Oberbach A."/>
            <person name="Till H."/>
            <person name="Bargiela R."/>
            <person name="Campoy C."/>
            <person name="Segura M.T."/>
            <person name="Richter M."/>
            <person name="von Bergen M."/>
            <person name="Seifert J."/>
            <person name="Suarez A."/>
        </authorList>
    </citation>
    <scope>NUCLEOTIDE SEQUENCE</scope>
</reference>
<protein>
    <submittedName>
        <fullName evidence="1">Uncharacterized protein</fullName>
    </submittedName>
</protein>
<feature type="non-terminal residue" evidence="1">
    <location>
        <position position="1"/>
    </location>
</feature>
<feature type="non-terminal residue" evidence="1">
    <location>
        <position position="172"/>
    </location>
</feature>
<proteinExistence type="predicted"/>
<dbReference type="AlphaFoldDB" id="K1SP90"/>
<evidence type="ECO:0000313" key="1">
    <source>
        <dbReference type="EMBL" id="EKC49056.1"/>
    </source>
</evidence>
<dbReference type="SUPFAM" id="SSF51182">
    <property type="entry name" value="RmlC-like cupins"/>
    <property type="match status" value="1"/>
</dbReference>
<comment type="caution">
    <text evidence="1">The sequence shown here is derived from an EMBL/GenBank/DDBJ whole genome shotgun (WGS) entry which is preliminary data.</text>
</comment>
<dbReference type="EMBL" id="AJWZ01010229">
    <property type="protein sequence ID" value="EKC49056.1"/>
    <property type="molecule type" value="Genomic_DNA"/>
</dbReference>
<sequence length="172" mass="20073">HRTADLTLYADMARWRSSSASAPTAIHGLAWTTRPKAPPRQYKRGYFNDWPVLDNHKKSLYNRVDYWIDTHRPGRPLMIAAETFMQGIDRTVRRPFRVVPFFDPAPWGGQWMKEVCDLDRKRVNFGWCFDCVPEENSLLLKVDGELFEMPAQNLVYLRAQELLGAADRQRFG</sequence>
<gene>
    <name evidence="1" type="ORF">OBE_14844</name>
</gene>
<dbReference type="InterPro" id="IPR014710">
    <property type="entry name" value="RmlC-like_jellyroll"/>
</dbReference>
<name>K1SP90_9ZZZZ</name>